<evidence type="ECO:0000313" key="5">
    <source>
        <dbReference type="Proteomes" id="UP000324133"/>
    </source>
</evidence>
<dbReference type="RefSeq" id="WP_149090404.1">
    <property type="nucleotide sequence ID" value="NZ_VKKY01000001.1"/>
</dbReference>
<evidence type="ECO:0000256" key="2">
    <source>
        <dbReference type="SAM" id="MobiDB-lite"/>
    </source>
</evidence>
<keyword evidence="5" id="KW-1185">Reference proteome</keyword>
<keyword evidence="1" id="KW-0175">Coiled coil</keyword>
<gene>
    <name evidence="4" type="ORF">FOA19_09050</name>
</gene>
<feature type="transmembrane region" description="Helical" evidence="3">
    <location>
        <begin position="47"/>
        <end position="69"/>
    </location>
</feature>
<keyword evidence="3" id="KW-0472">Membrane</keyword>
<evidence type="ECO:0000256" key="1">
    <source>
        <dbReference type="SAM" id="Coils"/>
    </source>
</evidence>
<feature type="region of interest" description="Disordered" evidence="2">
    <location>
        <begin position="106"/>
        <end position="165"/>
    </location>
</feature>
<dbReference type="Proteomes" id="UP000324133">
    <property type="component" value="Unassembled WGS sequence"/>
</dbReference>
<evidence type="ECO:0000256" key="3">
    <source>
        <dbReference type="SAM" id="Phobius"/>
    </source>
</evidence>
<dbReference type="OrthoDB" id="894390at2"/>
<sequence length="165" mass="18916">MESLKKFINIAVMVYLLIAFLFLLRILSVSKFVMLFDLAHDAEFFNYLLWMGAVLLLAELLVENVYIATLKRSLERERRQHTDLKAKHTEWKAKHYDQQLKTSATPLIPEPASNRAEPLAPQQHRHSNASAEDEQTLIITPAPIPPTVNPDENPNLPPAEHRPFV</sequence>
<name>A0A5B6TN52_9BACT</name>
<organism evidence="4 5">
    <name type="scientific">Rufibacter hautae</name>
    <dbReference type="NCBI Taxonomy" id="2595005"/>
    <lineage>
        <taxon>Bacteria</taxon>
        <taxon>Pseudomonadati</taxon>
        <taxon>Bacteroidota</taxon>
        <taxon>Cytophagia</taxon>
        <taxon>Cytophagales</taxon>
        <taxon>Hymenobacteraceae</taxon>
        <taxon>Rufibacter</taxon>
    </lineage>
</organism>
<dbReference type="EMBL" id="VKKY01000001">
    <property type="protein sequence ID" value="KAA3440775.1"/>
    <property type="molecule type" value="Genomic_DNA"/>
</dbReference>
<evidence type="ECO:0000313" key="4">
    <source>
        <dbReference type="EMBL" id="KAA3440775.1"/>
    </source>
</evidence>
<feature type="transmembrane region" description="Helical" evidence="3">
    <location>
        <begin position="7"/>
        <end position="27"/>
    </location>
</feature>
<accession>A0A5B6TN52</accession>
<proteinExistence type="predicted"/>
<dbReference type="AlphaFoldDB" id="A0A5B6TN52"/>
<keyword evidence="3" id="KW-0812">Transmembrane</keyword>
<keyword evidence="3" id="KW-1133">Transmembrane helix</keyword>
<protein>
    <submittedName>
        <fullName evidence="4">Uncharacterized protein</fullName>
    </submittedName>
</protein>
<feature type="coiled-coil region" evidence="1">
    <location>
        <begin position="67"/>
        <end position="94"/>
    </location>
</feature>
<reference evidence="4 5" key="1">
    <citation type="submission" date="2019-07" db="EMBL/GenBank/DDBJ databases">
        <title>Rufibacter sp. nov., isolated from lake sediment.</title>
        <authorList>
            <person name="Qu J.-H."/>
        </authorList>
    </citation>
    <scope>NUCLEOTIDE SEQUENCE [LARGE SCALE GENOMIC DNA]</scope>
    <source>
        <strain evidence="4 5">NBS58-1</strain>
    </source>
</reference>
<comment type="caution">
    <text evidence="4">The sequence shown here is derived from an EMBL/GenBank/DDBJ whole genome shotgun (WGS) entry which is preliminary data.</text>
</comment>